<dbReference type="Pfam" id="PF00501">
    <property type="entry name" value="AMP-binding"/>
    <property type="match status" value="1"/>
</dbReference>
<dbReference type="NCBIfam" id="NF005662">
    <property type="entry name" value="PRK07445.1-4"/>
    <property type="match status" value="1"/>
</dbReference>
<dbReference type="SUPFAM" id="SSF56801">
    <property type="entry name" value="Acetyl-CoA synthetase-like"/>
    <property type="match status" value="1"/>
</dbReference>
<proteinExistence type="inferred from homology"/>
<gene>
    <name evidence="5" type="ordered locus">PCC7424_0919</name>
</gene>
<dbReference type="InterPro" id="IPR042099">
    <property type="entry name" value="ANL_N_sf"/>
</dbReference>
<evidence type="ECO:0000256" key="1">
    <source>
        <dbReference type="ARBA" id="ARBA00006432"/>
    </source>
</evidence>
<keyword evidence="2 5" id="KW-0436">Ligase</keyword>
<feature type="domain" description="AMP-dependent synthetase/ligase" evidence="3">
    <location>
        <begin position="126"/>
        <end position="321"/>
    </location>
</feature>
<reference evidence="6" key="1">
    <citation type="journal article" date="2011" name="MBio">
        <title>Novel metabolic attributes of the genus Cyanothece, comprising a group of unicellular nitrogen-fixing Cyanobacteria.</title>
        <authorList>
            <person name="Bandyopadhyay A."/>
            <person name="Elvitigala T."/>
            <person name="Welsh E."/>
            <person name="Stockel J."/>
            <person name="Liberton M."/>
            <person name="Min H."/>
            <person name="Sherman L.A."/>
            <person name="Pakrasi H.B."/>
        </authorList>
    </citation>
    <scope>NUCLEOTIDE SEQUENCE [LARGE SCALE GENOMIC DNA]</scope>
    <source>
        <strain evidence="6">PCC 7424</strain>
    </source>
</reference>
<dbReference type="AlphaFoldDB" id="B7KIG9"/>
<feature type="domain" description="AMP-binding enzyme C-terminal" evidence="4">
    <location>
        <begin position="366"/>
        <end position="440"/>
    </location>
</feature>
<dbReference type="InterPro" id="IPR045851">
    <property type="entry name" value="AMP-bd_C_sf"/>
</dbReference>
<dbReference type="GO" id="GO:0006631">
    <property type="term" value="P:fatty acid metabolic process"/>
    <property type="evidence" value="ECO:0007669"/>
    <property type="project" value="TreeGrafter"/>
</dbReference>
<dbReference type="STRING" id="65393.PCC7424_0919"/>
<dbReference type="EMBL" id="CP001291">
    <property type="protein sequence ID" value="ACK69375.1"/>
    <property type="molecule type" value="Genomic_DNA"/>
</dbReference>
<dbReference type="eggNOG" id="COG0318">
    <property type="taxonomic scope" value="Bacteria"/>
</dbReference>
<dbReference type="KEGG" id="cyc:PCC7424_0919"/>
<dbReference type="Proteomes" id="UP000002384">
    <property type="component" value="Chromosome"/>
</dbReference>
<dbReference type="RefSeq" id="WP_012598322.1">
    <property type="nucleotide sequence ID" value="NC_011729.1"/>
</dbReference>
<dbReference type="PANTHER" id="PTHR43201">
    <property type="entry name" value="ACYL-COA SYNTHETASE"/>
    <property type="match status" value="1"/>
</dbReference>
<evidence type="ECO:0000259" key="3">
    <source>
        <dbReference type="Pfam" id="PF00501"/>
    </source>
</evidence>
<evidence type="ECO:0000256" key="2">
    <source>
        <dbReference type="ARBA" id="ARBA00022598"/>
    </source>
</evidence>
<dbReference type="InterPro" id="IPR000873">
    <property type="entry name" value="AMP-dep_synth/lig_dom"/>
</dbReference>
<accession>B7KIG9</accession>
<dbReference type="Pfam" id="PF13193">
    <property type="entry name" value="AMP-binding_C"/>
    <property type="match status" value="1"/>
</dbReference>
<evidence type="ECO:0000259" key="4">
    <source>
        <dbReference type="Pfam" id="PF13193"/>
    </source>
</evidence>
<comment type="similarity">
    <text evidence="1">Belongs to the ATP-dependent AMP-binding enzyme family.</text>
</comment>
<dbReference type="InterPro" id="IPR025110">
    <property type="entry name" value="AMP-bd_C"/>
</dbReference>
<dbReference type="HOGENOM" id="CLU_000022_59_3_3"/>
<dbReference type="OrthoDB" id="9765680at2"/>
<sequence>MINLSGEQILTHLKQRCQDHWLIGYDNEQLYHLTQTYYQEIQTKQPANIFLIEENPIQFIPIFLAASAANCPIFLCNPDWQQTEWEQILNIVQPDLIPSINQPKPIPIHPRSSAFICGQKFPKTIMIPTGGSSGKIRFTIHTWETLTASVRGFYQYFTVPEINSFCILPLYHVSGLMQILRSFLTGGKCKILSYHSLKQQINKLSITEINPKDYFISLVPTQLQFLLQNNPQWLSQFSTVLTGGAPAWPSLLQQARQDKIRLAPTYGMTETASQVVTLKPEDFLQGNNSSGQVLPHAKITLSEGKRGAITIGSDSLFLGYYPNKLPMNQVFETDDIGEFDSQNYLSILGRNSQKIITGGEKVYPSEIEAAILETQLVQDVAVFGLADSHWGEMVTAIYVANDPEISLEIIKNSLKTKISPYKIPKKWIAVKGLPRNSQGKINYQQLPSLIN</sequence>
<dbReference type="Gene3D" id="3.40.50.12780">
    <property type="entry name" value="N-terminal domain of ligase-like"/>
    <property type="match status" value="1"/>
</dbReference>
<dbReference type="PANTHER" id="PTHR43201:SF5">
    <property type="entry name" value="MEDIUM-CHAIN ACYL-COA LIGASE ACSF2, MITOCHONDRIAL"/>
    <property type="match status" value="1"/>
</dbReference>
<organism evidence="5 6">
    <name type="scientific">Gloeothece citriformis (strain PCC 7424)</name>
    <name type="common">Cyanothece sp. (strain PCC 7424)</name>
    <dbReference type="NCBI Taxonomy" id="65393"/>
    <lineage>
        <taxon>Bacteria</taxon>
        <taxon>Bacillati</taxon>
        <taxon>Cyanobacteriota</taxon>
        <taxon>Cyanophyceae</taxon>
        <taxon>Oscillatoriophycideae</taxon>
        <taxon>Chroococcales</taxon>
        <taxon>Aphanothecaceae</taxon>
        <taxon>Gloeothece</taxon>
        <taxon>Gloeothece citriformis</taxon>
    </lineage>
</organism>
<dbReference type="GO" id="GO:0031956">
    <property type="term" value="F:medium-chain fatty acid-CoA ligase activity"/>
    <property type="evidence" value="ECO:0007669"/>
    <property type="project" value="TreeGrafter"/>
</dbReference>
<dbReference type="Gene3D" id="3.30.300.30">
    <property type="match status" value="1"/>
</dbReference>
<protein>
    <submittedName>
        <fullName evidence="5">AMP-dependent synthetase and ligase</fullName>
    </submittedName>
</protein>
<name>B7KIG9_GLOC7</name>
<keyword evidence="6" id="KW-1185">Reference proteome</keyword>
<evidence type="ECO:0000313" key="6">
    <source>
        <dbReference type="Proteomes" id="UP000002384"/>
    </source>
</evidence>
<evidence type="ECO:0000313" key="5">
    <source>
        <dbReference type="EMBL" id="ACK69375.1"/>
    </source>
</evidence>